<organism evidence="1 2">
    <name type="scientific">Paenibacillus lignilyticus</name>
    <dbReference type="NCBI Taxonomy" id="1172615"/>
    <lineage>
        <taxon>Bacteria</taxon>
        <taxon>Bacillati</taxon>
        <taxon>Bacillota</taxon>
        <taxon>Bacilli</taxon>
        <taxon>Bacillales</taxon>
        <taxon>Paenibacillaceae</taxon>
        <taxon>Paenibacillus</taxon>
    </lineage>
</organism>
<proteinExistence type="predicted"/>
<reference evidence="1 2" key="1">
    <citation type="submission" date="2021-04" db="EMBL/GenBank/DDBJ databases">
        <title>Paenibacillus sp. DLE-14 whole genome sequence.</title>
        <authorList>
            <person name="Ham Y.J."/>
        </authorList>
    </citation>
    <scope>NUCLEOTIDE SEQUENCE [LARGE SCALE GENOMIC DNA]</scope>
    <source>
        <strain evidence="1 2">DLE-14</strain>
    </source>
</reference>
<dbReference type="RefSeq" id="WP_210656904.1">
    <property type="nucleotide sequence ID" value="NZ_JAGKSP010000002.1"/>
</dbReference>
<evidence type="ECO:0000313" key="2">
    <source>
        <dbReference type="Proteomes" id="UP000673394"/>
    </source>
</evidence>
<evidence type="ECO:0008006" key="3">
    <source>
        <dbReference type="Google" id="ProtNLM"/>
    </source>
</evidence>
<sequence>MEKRKYYVSVQSKSIMYNQGDAAYELEIYASEDEVEKLRSLFEEWERAEEHTYFRAHYPGIPYHHDSENDEYDFVLKEIYKTISDIGTDETKVFIASMNLQMGAPKEF</sequence>
<protein>
    <recommendedName>
        <fullName evidence="3">Hydrolase</fullName>
    </recommendedName>
</protein>
<gene>
    <name evidence="1" type="ORF">I8J30_07705</name>
</gene>
<name>A0ABS5C9D7_9BACL</name>
<comment type="caution">
    <text evidence="1">The sequence shown here is derived from an EMBL/GenBank/DDBJ whole genome shotgun (WGS) entry which is preliminary data.</text>
</comment>
<dbReference type="Proteomes" id="UP000673394">
    <property type="component" value="Unassembled WGS sequence"/>
</dbReference>
<evidence type="ECO:0000313" key="1">
    <source>
        <dbReference type="EMBL" id="MBP3962590.1"/>
    </source>
</evidence>
<keyword evidence="2" id="KW-1185">Reference proteome</keyword>
<dbReference type="EMBL" id="JAGKSP010000002">
    <property type="protein sequence ID" value="MBP3962590.1"/>
    <property type="molecule type" value="Genomic_DNA"/>
</dbReference>
<accession>A0ABS5C9D7</accession>